<evidence type="ECO:0000256" key="4">
    <source>
        <dbReference type="ARBA" id="ARBA00022777"/>
    </source>
</evidence>
<dbReference type="EMBL" id="JADOUF010000001">
    <property type="protein sequence ID" value="MBG6133861.1"/>
    <property type="molecule type" value="Genomic_DNA"/>
</dbReference>
<evidence type="ECO:0000259" key="6">
    <source>
        <dbReference type="Pfam" id="PF00294"/>
    </source>
</evidence>
<dbReference type="RefSeq" id="WP_197001172.1">
    <property type="nucleotide sequence ID" value="NZ_BONS01000032.1"/>
</dbReference>
<evidence type="ECO:0000256" key="2">
    <source>
        <dbReference type="ARBA" id="ARBA00022679"/>
    </source>
</evidence>
<reference evidence="7" key="1">
    <citation type="submission" date="2020-11" db="EMBL/GenBank/DDBJ databases">
        <title>Sequencing the genomes of 1000 actinobacteria strains.</title>
        <authorList>
            <person name="Klenk H.-P."/>
        </authorList>
    </citation>
    <scope>NUCLEOTIDE SEQUENCE</scope>
    <source>
        <strain evidence="7">DSM 45356</strain>
    </source>
</reference>
<name>A0A8J7GNJ0_9ACTN</name>
<comment type="caution">
    <text evidence="7">The sequence shown here is derived from an EMBL/GenBank/DDBJ whole genome shotgun (WGS) entry which is preliminary data.</text>
</comment>
<dbReference type="Proteomes" id="UP000622552">
    <property type="component" value="Unassembled WGS sequence"/>
</dbReference>
<evidence type="ECO:0000313" key="8">
    <source>
        <dbReference type="Proteomes" id="UP000622552"/>
    </source>
</evidence>
<dbReference type="PROSITE" id="PS00584">
    <property type="entry name" value="PFKB_KINASES_2"/>
    <property type="match status" value="1"/>
</dbReference>
<keyword evidence="4" id="KW-0418">Kinase</keyword>
<comment type="similarity">
    <text evidence="1">Belongs to the carbohydrate kinase PfkB family.</text>
</comment>
<keyword evidence="2 7" id="KW-0808">Transferase</keyword>
<organism evidence="7 8">
    <name type="scientific">Longispora fulva</name>
    <dbReference type="NCBI Taxonomy" id="619741"/>
    <lineage>
        <taxon>Bacteria</taxon>
        <taxon>Bacillati</taxon>
        <taxon>Actinomycetota</taxon>
        <taxon>Actinomycetes</taxon>
        <taxon>Micromonosporales</taxon>
        <taxon>Micromonosporaceae</taxon>
        <taxon>Longispora</taxon>
    </lineage>
</organism>
<protein>
    <submittedName>
        <fullName evidence="7">2-dehydro-3-deoxygluconokinase</fullName>
        <ecNumber evidence="7">2.7.1.45</ecNumber>
    </submittedName>
</protein>
<dbReference type="PANTHER" id="PTHR43085:SF1">
    <property type="entry name" value="PSEUDOURIDINE KINASE-RELATED"/>
    <property type="match status" value="1"/>
</dbReference>
<accession>A0A8J7GNJ0</accession>
<dbReference type="SUPFAM" id="SSF53613">
    <property type="entry name" value="Ribokinase-like"/>
    <property type="match status" value="1"/>
</dbReference>
<evidence type="ECO:0000256" key="1">
    <source>
        <dbReference type="ARBA" id="ARBA00010688"/>
    </source>
</evidence>
<gene>
    <name evidence="7" type="ORF">IW245_000055</name>
</gene>
<keyword evidence="3" id="KW-0547">Nucleotide-binding</keyword>
<evidence type="ECO:0000256" key="5">
    <source>
        <dbReference type="ARBA" id="ARBA00022840"/>
    </source>
</evidence>
<feature type="domain" description="Carbohydrate kinase PfkB" evidence="6">
    <location>
        <begin position="1"/>
        <end position="293"/>
    </location>
</feature>
<evidence type="ECO:0000256" key="3">
    <source>
        <dbReference type="ARBA" id="ARBA00022741"/>
    </source>
</evidence>
<dbReference type="InterPro" id="IPR029056">
    <property type="entry name" value="Ribokinase-like"/>
</dbReference>
<dbReference type="GO" id="GO:0005524">
    <property type="term" value="F:ATP binding"/>
    <property type="evidence" value="ECO:0007669"/>
    <property type="project" value="UniProtKB-KW"/>
</dbReference>
<dbReference type="InterPro" id="IPR011611">
    <property type="entry name" value="PfkB_dom"/>
</dbReference>
<dbReference type="InterPro" id="IPR002173">
    <property type="entry name" value="Carboh/pur_kinase_PfkB_CS"/>
</dbReference>
<dbReference type="EC" id="2.7.1.45" evidence="7"/>
<dbReference type="AlphaFoldDB" id="A0A8J7GNJ0"/>
<evidence type="ECO:0000313" key="7">
    <source>
        <dbReference type="EMBL" id="MBG6133861.1"/>
    </source>
</evidence>
<dbReference type="PANTHER" id="PTHR43085">
    <property type="entry name" value="HEXOKINASE FAMILY MEMBER"/>
    <property type="match status" value="1"/>
</dbReference>
<dbReference type="CDD" id="cd01166">
    <property type="entry name" value="KdgK"/>
    <property type="match status" value="1"/>
</dbReference>
<keyword evidence="8" id="KW-1185">Reference proteome</keyword>
<sequence>MTDVLTFGEVMGALRADGPLRLGGPLGLSVAGAEATVAIGLARLGHDARWIGVTGADELGELVRRTLRAERVDTSGVRIDSSAPTGLFFLENRLAGLTRVAYHRAGSAGSRLTADDVLNGFADGATRILHVTGITCALGPGPRKAVVEAVAMARAMGTTVCLDVNHRSALWSQAEAAACLRPLLPSVDVLVASDEELPVVADNPNPANLLGYVDQVVVKHGAAGATVYTRTEHTHVPARVVTAVDTTGAGDAFVAGYLSGLLDGLGVADRLQRAVTVAGFGVATVGDWQGLPTRDELPLLDHASGSTLR</sequence>
<dbReference type="Pfam" id="PF00294">
    <property type="entry name" value="PfkB"/>
    <property type="match status" value="1"/>
</dbReference>
<dbReference type="GO" id="GO:0008673">
    <property type="term" value="F:2-dehydro-3-deoxygluconokinase activity"/>
    <property type="evidence" value="ECO:0007669"/>
    <property type="project" value="UniProtKB-EC"/>
</dbReference>
<dbReference type="Gene3D" id="3.40.1190.20">
    <property type="match status" value="1"/>
</dbReference>
<dbReference type="InterPro" id="IPR050306">
    <property type="entry name" value="PfkB_Carbo_kinase"/>
</dbReference>
<proteinExistence type="inferred from homology"/>
<keyword evidence="5" id="KW-0067">ATP-binding</keyword>